<evidence type="ECO:0000313" key="2">
    <source>
        <dbReference type="Proteomes" id="UP001626550"/>
    </source>
</evidence>
<organism evidence="1 2">
    <name type="scientific">Cichlidogyrus casuarinus</name>
    <dbReference type="NCBI Taxonomy" id="1844966"/>
    <lineage>
        <taxon>Eukaryota</taxon>
        <taxon>Metazoa</taxon>
        <taxon>Spiralia</taxon>
        <taxon>Lophotrochozoa</taxon>
        <taxon>Platyhelminthes</taxon>
        <taxon>Monogenea</taxon>
        <taxon>Monopisthocotylea</taxon>
        <taxon>Dactylogyridea</taxon>
        <taxon>Ancyrocephalidae</taxon>
        <taxon>Cichlidogyrus</taxon>
    </lineage>
</organism>
<dbReference type="Proteomes" id="UP001626550">
    <property type="component" value="Unassembled WGS sequence"/>
</dbReference>
<protein>
    <submittedName>
        <fullName evidence="1">Uncharacterized protein</fullName>
    </submittedName>
</protein>
<gene>
    <name evidence="1" type="ORF">Ciccas_001089</name>
</gene>
<name>A0ABD2QNC4_9PLAT</name>
<keyword evidence="2" id="KW-1185">Reference proteome</keyword>
<dbReference type="AlphaFoldDB" id="A0ABD2QNC4"/>
<evidence type="ECO:0000313" key="1">
    <source>
        <dbReference type="EMBL" id="KAL3320231.1"/>
    </source>
</evidence>
<sequence>MVWNLMTTMDIMNAALSECSMRIYPYNKGPQPDLTMSIIPPFDLSCYLNRDMDNHKCQAEVFMDQLIVKVNRALIHFAATINSQLSQFQEKHMAKRLRRESSTSLNPMEFEKDLIWRPKKISAETIPHLIDFGLFPFLNFMS</sequence>
<proteinExistence type="predicted"/>
<dbReference type="EMBL" id="JBJKFK010000067">
    <property type="protein sequence ID" value="KAL3320231.1"/>
    <property type="molecule type" value="Genomic_DNA"/>
</dbReference>
<accession>A0ABD2QNC4</accession>
<comment type="caution">
    <text evidence="1">The sequence shown here is derived from an EMBL/GenBank/DDBJ whole genome shotgun (WGS) entry which is preliminary data.</text>
</comment>
<reference evidence="1 2" key="1">
    <citation type="submission" date="2024-11" db="EMBL/GenBank/DDBJ databases">
        <title>Adaptive evolution of stress response genes in parasites aligns with host niche diversity.</title>
        <authorList>
            <person name="Hahn C."/>
            <person name="Resl P."/>
        </authorList>
    </citation>
    <scope>NUCLEOTIDE SEQUENCE [LARGE SCALE GENOMIC DNA]</scope>
    <source>
        <strain evidence="1">EGGRZ-B1_66</strain>
        <tissue evidence="1">Body</tissue>
    </source>
</reference>